<gene>
    <name evidence="1" type="ORF">GCM10022226_35960</name>
</gene>
<evidence type="ECO:0008006" key="3">
    <source>
        <dbReference type="Google" id="ProtNLM"/>
    </source>
</evidence>
<dbReference type="RefSeq" id="WP_344940761.1">
    <property type="nucleotide sequence ID" value="NZ_BAAAZR010000008.1"/>
</dbReference>
<comment type="caution">
    <text evidence="1">The sequence shown here is derived from an EMBL/GenBank/DDBJ whole genome shotgun (WGS) entry which is preliminary data.</text>
</comment>
<organism evidence="1 2">
    <name type="scientific">Sphaerisporangium flaviroseum</name>
    <dbReference type="NCBI Taxonomy" id="509199"/>
    <lineage>
        <taxon>Bacteria</taxon>
        <taxon>Bacillati</taxon>
        <taxon>Actinomycetota</taxon>
        <taxon>Actinomycetes</taxon>
        <taxon>Streptosporangiales</taxon>
        <taxon>Streptosporangiaceae</taxon>
        <taxon>Sphaerisporangium</taxon>
    </lineage>
</organism>
<protein>
    <recommendedName>
        <fullName evidence="3">WXG100 family type VII secretion target</fullName>
    </recommendedName>
</protein>
<dbReference type="EMBL" id="BAAAZR010000008">
    <property type="protein sequence ID" value="GAA3812114.1"/>
    <property type="molecule type" value="Genomic_DNA"/>
</dbReference>
<reference evidence="2" key="1">
    <citation type="journal article" date="2019" name="Int. J. Syst. Evol. Microbiol.">
        <title>The Global Catalogue of Microorganisms (GCM) 10K type strain sequencing project: providing services to taxonomists for standard genome sequencing and annotation.</title>
        <authorList>
            <consortium name="The Broad Institute Genomics Platform"/>
            <consortium name="The Broad Institute Genome Sequencing Center for Infectious Disease"/>
            <person name="Wu L."/>
            <person name="Ma J."/>
        </authorList>
    </citation>
    <scope>NUCLEOTIDE SEQUENCE [LARGE SCALE GENOMIC DNA]</scope>
    <source>
        <strain evidence="2">JCM 16908</strain>
    </source>
</reference>
<proteinExistence type="predicted"/>
<evidence type="ECO:0000313" key="2">
    <source>
        <dbReference type="Proteomes" id="UP001500888"/>
    </source>
</evidence>
<sequence length="100" mass="11341">MTQERYVTSAAIASIIKEIDEDVIPAVQEWRALVDTTVVGFPGWGALGEVVIGLRYRHVQDDVREKFTDALTVLSTWTEQLDTARRNWRTAEEQSTAVYV</sequence>
<evidence type="ECO:0000313" key="1">
    <source>
        <dbReference type="EMBL" id="GAA3812114.1"/>
    </source>
</evidence>
<accession>A0ABP7I8D0</accession>
<name>A0ABP7I8D0_9ACTN</name>
<keyword evidence="2" id="KW-1185">Reference proteome</keyword>
<dbReference type="Proteomes" id="UP001500888">
    <property type="component" value="Unassembled WGS sequence"/>
</dbReference>